<dbReference type="InterPro" id="IPR034660">
    <property type="entry name" value="DinB/YfiT-like"/>
</dbReference>
<feature type="binding site" evidence="3">
    <location>
        <position position="117"/>
    </location>
    <ligand>
        <name>a divalent metal cation</name>
        <dbReference type="ChEBI" id="CHEBI:60240"/>
    </ligand>
</feature>
<feature type="binding site" evidence="3">
    <location>
        <position position="40"/>
    </location>
    <ligand>
        <name>a divalent metal cation</name>
        <dbReference type="ChEBI" id="CHEBI:60240"/>
    </ligand>
</feature>
<comment type="caution">
    <text evidence="4">The sequence shown here is derived from an EMBL/GenBank/DDBJ whole genome shotgun (WGS) entry which is preliminary data.</text>
</comment>
<dbReference type="PANTHER" id="PTHR37302:SF1">
    <property type="entry name" value="PROTEIN DINB"/>
    <property type="match status" value="1"/>
</dbReference>
<dbReference type="PANTHER" id="PTHR37302">
    <property type="entry name" value="SLR1116 PROTEIN"/>
    <property type="match status" value="1"/>
</dbReference>
<evidence type="ECO:0000256" key="2">
    <source>
        <dbReference type="ARBA" id="ARBA00022723"/>
    </source>
</evidence>
<keyword evidence="5" id="KW-1185">Reference proteome</keyword>
<feature type="binding site" evidence="3">
    <location>
        <position position="121"/>
    </location>
    <ligand>
        <name>a divalent metal cation</name>
        <dbReference type="ChEBI" id="CHEBI:60240"/>
    </ligand>
</feature>
<evidence type="ECO:0000256" key="3">
    <source>
        <dbReference type="PIRSR" id="PIRSR607837-1"/>
    </source>
</evidence>
<sequence>MKAFFLDIFAYHHHFNLKLLEEITAHREQLPPGVYPMFCHCLNAHQIWNARILDGKPYGVQQLHEPDQCREIDTTNYAATLRIINEVPLDRPVEYQNSKGVKFRNSVQEILFHINNHHTHHRGQIVADFRRSGIAPLVTDYIFYKR</sequence>
<evidence type="ECO:0000313" key="5">
    <source>
        <dbReference type="Proteomes" id="UP000223913"/>
    </source>
</evidence>
<accession>A0A2D0MZ44</accession>
<keyword evidence="2 3" id="KW-0479">Metal-binding</keyword>
<gene>
    <name evidence="4" type="ORF">CRP01_38435</name>
</gene>
<dbReference type="Proteomes" id="UP000223913">
    <property type="component" value="Unassembled WGS sequence"/>
</dbReference>
<name>A0A2D0MZ44_FLAN2</name>
<dbReference type="Pfam" id="PF05163">
    <property type="entry name" value="DinB"/>
    <property type="match status" value="1"/>
</dbReference>
<comment type="similarity">
    <text evidence="1">Belongs to the DinB family.</text>
</comment>
<dbReference type="AlphaFoldDB" id="A0A2D0MZ44"/>
<proteinExistence type="inferred from homology"/>
<dbReference type="OrthoDB" id="9811413at2"/>
<dbReference type="InterPro" id="IPR007837">
    <property type="entry name" value="DinB"/>
</dbReference>
<dbReference type="EMBL" id="PDUD01000061">
    <property type="protein sequence ID" value="PHN01159.1"/>
    <property type="molecule type" value="Genomic_DNA"/>
</dbReference>
<evidence type="ECO:0000256" key="1">
    <source>
        <dbReference type="ARBA" id="ARBA00008635"/>
    </source>
</evidence>
<dbReference type="Gene3D" id="1.20.120.450">
    <property type="entry name" value="dinb family like domain"/>
    <property type="match status" value="1"/>
</dbReference>
<organism evidence="4 5">
    <name type="scientific">Flavilitoribacter nigricans (strain ATCC 23147 / DSM 23189 / NBRC 102662 / NCIMB 1420 / SS-2)</name>
    <name type="common">Lewinella nigricans</name>
    <dbReference type="NCBI Taxonomy" id="1122177"/>
    <lineage>
        <taxon>Bacteria</taxon>
        <taxon>Pseudomonadati</taxon>
        <taxon>Bacteroidota</taxon>
        <taxon>Saprospiria</taxon>
        <taxon>Saprospirales</taxon>
        <taxon>Lewinellaceae</taxon>
        <taxon>Flavilitoribacter</taxon>
    </lineage>
</organism>
<evidence type="ECO:0000313" key="4">
    <source>
        <dbReference type="EMBL" id="PHN01159.1"/>
    </source>
</evidence>
<dbReference type="RefSeq" id="WP_099155419.1">
    <property type="nucleotide sequence ID" value="NZ_PDUD01000061.1"/>
</dbReference>
<reference evidence="4 5" key="1">
    <citation type="submission" date="2017-10" db="EMBL/GenBank/DDBJ databases">
        <title>The draft genome sequence of Lewinella nigricans NBRC 102662.</title>
        <authorList>
            <person name="Wang K."/>
        </authorList>
    </citation>
    <scope>NUCLEOTIDE SEQUENCE [LARGE SCALE GENOMIC DNA]</scope>
    <source>
        <strain evidence="4 5">NBRC 102662</strain>
    </source>
</reference>
<protein>
    <submittedName>
        <fullName evidence="4">Damage-inducible protein DinB</fullName>
    </submittedName>
</protein>
<dbReference type="SUPFAM" id="SSF109854">
    <property type="entry name" value="DinB/YfiT-like putative metalloenzymes"/>
    <property type="match status" value="1"/>
</dbReference>
<dbReference type="GO" id="GO:0046872">
    <property type="term" value="F:metal ion binding"/>
    <property type="evidence" value="ECO:0007669"/>
    <property type="project" value="UniProtKB-KW"/>
</dbReference>